<dbReference type="SUPFAM" id="SSF46785">
    <property type="entry name" value="Winged helix' DNA-binding domain"/>
    <property type="match status" value="1"/>
</dbReference>
<evidence type="ECO:0000256" key="6">
    <source>
        <dbReference type="SAM" id="MobiDB-lite"/>
    </source>
</evidence>
<evidence type="ECO:0000256" key="4">
    <source>
        <dbReference type="ARBA" id="ARBA00023163"/>
    </source>
</evidence>
<evidence type="ECO:0000256" key="2">
    <source>
        <dbReference type="ARBA" id="ARBA00011038"/>
    </source>
</evidence>
<dbReference type="GO" id="GO:0005666">
    <property type="term" value="C:RNA polymerase III complex"/>
    <property type="evidence" value="ECO:0007669"/>
    <property type="project" value="InterPro"/>
</dbReference>
<dbReference type="Proteomes" id="UP001301958">
    <property type="component" value="Unassembled WGS sequence"/>
</dbReference>
<dbReference type="AlphaFoldDB" id="A0AAN7BNK1"/>
<comment type="subcellular location">
    <subcellularLocation>
        <location evidence="1">Nucleus</location>
    </subcellularLocation>
</comment>
<keyword evidence="5" id="KW-0539">Nucleus</keyword>
<evidence type="ECO:0000313" key="7">
    <source>
        <dbReference type="EMBL" id="KAK4226665.1"/>
    </source>
</evidence>
<dbReference type="InterPro" id="IPR036388">
    <property type="entry name" value="WH-like_DNA-bd_sf"/>
</dbReference>
<evidence type="ECO:0000256" key="3">
    <source>
        <dbReference type="ARBA" id="ARBA00022478"/>
    </source>
</evidence>
<evidence type="ECO:0000256" key="5">
    <source>
        <dbReference type="ARBA" id="ARBA00023242"/>
    </source>
</evidence>
<dbReference type="InterPro" id="IPR016049">
    <property type="entry name" value="RNA_pol_Rpc34-like"/>
</dbReference>
<proteinExistence type="inferred from homology"/>
<comment type="caution">
    <text evidence="7">The sequence shown here is derived from an EMBL/GenBank/DDBJ whole genome shotgun (WGS) entry which is preliminary data.</text>
</comment>
<keyword evidence="8" id="KW-1185">Reference proteome</keyword>
<reference evidence="7" key="2">
    <citation type="submission" date="2023-05" db="EMBL/GenBank/DDBJ databases">
        <authorList>
            <consortium name="Lawrence Berkeley National Laboratory"/>
            <person name="Steindorff A."/>
            <person name="Hensen N."/>
            <person name="Bonometti L."/>
            <person name="Westerberg I."/>
            <person name="Brannstrom I.O."/>
            <person name="Guillou S."/>
            <person name="Cros-Aarteil S."/>
            <person name="Calhoun S."/>
            <person name="Haridas S."/>
            <person name="Kuo A."/>
            <person name="Mondo S."/>
            <person name="Pangilinan J."/>
            <person name="Riley R."/>
            <person name="Labutti K."/>
            <person name="Andreopoulos B."/>
            <person name="Lipzen A."/>
            <person name="Chen C."/>
            <person name="Yanf M."/>
            <person name="Daum C."/>
            <person name="Ng V."/>
            <person name="Clum A."/>
            <person name="Ohm R."/>
            <person name="Martin F."/>
            <person name="Silar P."/>
            <person name="Natvig D."/>
            <person name="Lalanne C."/>
            <person name="Gautier V."/>
            <person name="Ament-Velasquez S.L."/>
            <person name="Kruys A."/>
            <person name="Hutchinson M.I."/>
            <person name="Powell A.J."/>
            <person name="Barry K."/>
            <person name="Miller A.N."/>
            <person name="Grigoriev I.V."/>
            <person name="Debuchy R."/>
            <person name="Gladieux P."/>
            <person name="Thoren M.H."/>
            <person name="Johannesson H."/>
        </authorList>
    </citation>
    <scope>NUCLEOTIDE SEQUENCE</scope>
    <source>
        <strain evidence="7">CBS 990.96</strain>
    </source>
</reference>
<organism evidence="7 8">
    <name type="scientific">Podospora fimiseda</name>
    <dbReference type="NCBI Taxonomy" id="252190"/>
    <lineage>
        <taxon>Eukaryota</taxon>
        <taxon>Fungi</taxon>
        <taxon>Dikarya</taxon>
        <taxon>Ascomycota</taxon>
        <taxon>Pezizomycotina</taxon>
        <taxon>Sordariomycetes</taxon>
        <taxon>Sordariomycetidae</taxon>
        <taxon>Sordariales</taxon>
        <taxon>Podosporaceae</taxon>
        <taxon>Podospora</taxon>
    </lineage>
</organism>
<dbReference type="InterPro" id="IPR036390">
    <property type="entry name" value="WH_DNA-bd_sf"/>
</dbReference>
<sequence length="430" mass="47213">MASVKPENDDAKIEILKNALYDAIIQHGSDSRLFSQSDLFDLNVIPNGNLPLLLRVIQALTNDKLLIGVTNNQGILAGWRYRSREDAKKYTSLPDETTVLVYQAIDEAGNDGIWKRTIENRVNITDAVMKTCIKILEQKGYIASMRSVENPNRKMYIRADLRPSDRATGGPWFNENGELDDHFIQELQGIVFEFIKEQGAYHQSKGASSNNGSLKPPKNGAVTASPSVVAGTKRPAQEMASDNVTPTATPVKPAAPATRVLKKPEIYLPRPAGYKEYPTIPTITQYIHDLGITSNVTLGESDIKQLVDILVYDGVVEKIKVGKRLGYRVIKPTKQCLVPYPDRAKQRAAGINVDLPYTGLYPESNGLTEAPCAKCPVFSLCEEGGTVSPSNCVYFLEWLGLEKRKKGEEEGEAVNGVNGDLKKLAVGAPP</sequence>
<feature type="region of interest" description="Disordered" evidence="6">
    <location>
        <begin position="203"/>
        <end position="227"/>
    </location>
</feature>
<dbReference type="PANTHER" id="PTHR12780">
    <property type="entry name" value="RNA POLYMERASE III DNA DIRECTED , 39KD SUBUNIT-RELATED"/>
    <property type="match status" value="1"/>
</dbReference>
<evidence type="ECO:0008006" key="9">
    <source>
        <dbReference type="Google" id="ProtNLM"/>
    </source>
</evidence>
<accession>A0AAN7BNK1</accession>
<dbReference type="Gene3D" id="1.10.10.10">
    <property type="entry name" value="Winged helix-like DNA-binding domain superfamily/Winged helix DNA-binding domain"/>
    <property type="match status" value="1"/>
</dbReference>
<gene>
    <name evidence="7" type="ORF">QBC38DRAFT_479997</name>
</gene>
<comment type="similarity">
    <text evidence="2">Belongs to the eukaryotic RPC34/RPC39 RNA polymerase subunit family.</text>
</comment>
<dbReference type="PIRSF" id="PIRSF028763">
    <property type="entry name" value="RNA_pol_Rpc34"/>
    <property type="match status" value="1"/>
</dbReference>
<evidence type="ECO:0000256" key="1">
    <source>
        <dbReference type="ARBA" id="ARBA00004123"/>
    </source>
</evidence>
<name>A0AAN7BNK1_9PEZI</name>
<dbReference type="GO" id="GO:0006383">
    <property type="term" value="P:transcription by RNA polymerase III"/>
    <property type="evidence" value="ECO:0007669"/>
    <property type="project" value="InterPro"/>
</dbReference>
<protein>
    <recommendedName>
        <fullName evidence="9">DNA-directed RNA polymerase III subunit RPC6</fullName>
    </recommendedName>
</protein>
<dbReference type="InterPro" id="IPR007832">
    <property type="entry name" value="RNA_pol_Rpc34"/>
</dbReference>
<evidence type="ECO:0000313" key="8">
    <source>
        <dbReference type="Proteomes" id="UP001301958"/>
    </source>
</evidence>
<keyword evidence="3" id="KW-0240">DNA-directed RNA polymerase</keyword>
<dbReference type="Pfam" id="PF05158">
    <property type="entry name" value="RNA_pol_Rpc34"/>
    <property type="match status" value="1"/>
</dbReference>
<reference evidence="7" key="1">
    <citation type="journal article" date="2023" name="Mol. Phylogenet. Evol.">
        <title>Genome-scale phylogeny and comparative genomics of the fungal order Sordariales.</title>
        <authorList>
            <person name="Hensen N."/>
            <person name="Bonometti L."/>
            <person name="Westerberg I."/>
            <person name="Brannstrom I.O."/>
            <person name="Guillou S."/>
            <person name="Cros-Aarteil S."/>
            <person name="Calhoun S."/>
            <person name="Haridas S."/>
            <person name="Kuo A."/>
            <person name="Mondo S."/>
            <person name="Pangilinan J."/>
            <person name="Riley R."/>
            <person name="LaButti K."/>
            <person name="Andreopoulos B."/>
            <person name="Lipzen A."/>
            <person name="Chen C."/>
            <person name="Yan M."/>
            <person name="Daum C."/>
            <person name="Ng V."/>
            <person name="Clum A."/>
            <person name="Steindorff A."/>
            <person name="Ohm R.A."/>
            <person name="Martin F."/>
            <person name="Silar P."/>
            <person name="Natvig D.O."/>
            <person name="Lalanne C."/>
            <person name="Gautier V."/>
            <person name="Ament-Velasquez S.L."/>
            <person name="Kruys A."/>
            <person name="Hutchinson M.I."/>
            <person name="Powell A.J."/>
            <person name="Barry K."/>
            <person name="Miller A.N."/>
            <person name="Grigoriev I.V."/>
            <person name="Debuchy R."/>
            <person name="Gladieux P."/>
            <person name="Hiltunen Thoren M."/>
            <person name="Johannesson H."/>
        </authorList>
    </citation>
    <scope>NUCLEOTIDE SEQUENCE</scope>
    <source>
        <strain evidence="7">CBS 990.96</strain>
    </source>
</reference>
<dbReference type="EMBL" id="MU865344">
    <property type="protein sequence ID" value="KAK4226665.1"/>
    <property type="molecule type" value="Genomic_DNA"/>
</dbReference>
<keyword evidence="4" id="KW-0804">Transcription</keyword>